<evidence type="ECO:0008006" key="4">
    <source>
        <dbReference type="Google" id="ProtNLM"/>
    </source>
</evidence>
<accession>A0A8H5HH97</accession>
<dbReference type="InterPro" id="IPR032675">
    <property type="entry name" value="LRR_dom_sf"/>
</dbReference>
<reference evidence="2 3" key="1">
    <citation type="journal article" date="2020" name="ISME J.">
        <title>Uncovering the hidden diversity of litter-decomposition mechanisms in mushroom-forming fungi.</title>
        <authorList>
            <person name="Floudas D."/>
            <person name="Bentzer J."/>
            <person name="Ahren D."/>
            <person name="Johansson T."/>
            <person name="Persson P."/>
            <person name="Tunlid A."/>
        </authorList>
    </citation>
    <scope>NUCLEOTIDE SEQUENCE [LARGE SCALE GENOMIC DNA]</scope>
    <source>
        <strain evidence="2 3">CBS 661.87</strain>
    </source>
</reference>
<dbReference type="EMBL" id="JAACJP010000007">
    <property type="protein sequence ID" value="KAF5383298.1"/>
    <property type="molecule type" value="Genomic_DNA"/>
</dbReference>
<evidence type="ECO:0000313" key="3">
    <source>
        <dbReference type="Proteomes" id="UP000565441"/>
    </source>
</evidence>
<name>A0A8H5HH97_9AGAR</name>
<dbReference type="Gene3D" id="3.80.10.10">
    <property type="entry name" value="Ribonuclease Inhibitor"/>
    <property type="match status" value="1"/>
</dbReference>
<dbReference type="SUPFAM" id="SSF52047">
    <property type="entry name" value="RNI-like"/>
    <property type="match status" value="1"/>
</dbReference>
<comment type="caution">
    <text evidence="2">The sequence shown here is derived from an EMBL/GenBank/DDBJ whole genome shotgun (WGS) entry which is preliminary data.</text>
</comment>
<sequence>MIFQFLDDASNASNAHMCKQWSDFALDMLWREVKDLYHLLSILAPLEGATNCLHVLTCRMGFSKLESSDWRNFERYCWRVRRLAYYTPGTSHALQQSMYDDIAHFQTSLDRLSSLHTLEWNTSLSSCVMFMHKNVKTFAVTLSPGALGIEPLFDDKLTLPQFCLTTKLAEFVSHVDNLESIAFQYFEEQGRGNPSDVVPFKPILAQESFPSLWDLSITVSFDDAARFLDQSFAPTNITTLYLDSSRLETPADFLHLITTITSNCQLLKTLALVSYIDASSTPAPATTDDTSQRITLDTLRPLLKCPNLTSLEIVHHHPLGLQHADIEELARAWPAAESLLLNTEPADLIHSPLTLRALLPFAQHCPNLRALGLFLDATATADLELELGPEVQTPQFKALRRLAMGVSLLDDASTGAAALFLSRLCPERSNLKLDSGITWDEMQEPGLAQGLVETVQGRCERWERVVEMMPLLVRLRGEERRRARALQMEVEDLRWRNEVLVEMAKAKAGRGGGGSGSGGAGDGCVAA</sequence>
<evidence type="ECO:0000313" key="2">
    <source>
        <dbReference type="EMBL" id="KAF5383298.1"/>
    </source>
</evidence>
<dbReference type="AlphaFoldDB" id="A0A8H5HH97"/>
<protein>
    <recommendedName>
        <fullName evidence="4">F-box domain-containing protein</fullName>
    </recommendedName>
</protein>
<evidence type="ECO:0000256" key="1">
    <source>
        <dbReference type="SAM" id="MobiDB-lite"/>
    </source>
</evidence>
<proteinExistence type="predicted"/>
<feature type="region of interest" description="Disordered" evidence="1">
    <location>
        <begin position="508"/>
        <end position="527"/>
    </location>
</feature>
<dbReference type="Proteomes" id="UP000565441">
    <property type="component" value="Unassembled WGS sequence"/>
</dbReference>
<feature type="compositionally biased region" description="Gly residues" evidence="1">
    <location>
        <begin position="509"/>
        <end position="527"/>
    </location>
</feature>
<gene>
    <name evidence="2" type="ORF">D9615_004776</name>
</gene>
<dbReference type="OrthoDB" id="2447803at2759"/>
<keyword evidence="3" id="KW-1185">Reference proteome</keyword>
<organism evidence="2 3">
    <name type="scientific">Tricholomella constricta</name>
    <dbReference type="NCBI Taxonomy" id="117010"/>
    <lineage>
        <taxon>Eukaryota</taxon>
        <taxon>Fungi</taxon>
        <taxon>Dikarya</taxon>
        <taxon>Basidiomycota</taxon>
        <taxon>Agaricomycotina</taxon>
        <taxon>Agaricomycetes</taxon>
        <taxon>Agaricomycetidae</taxon>
        <taxon>Agaricales</taxon>
        <taxon>Tricholomatineae</taxon>
        <taxon>Lyophyllaceae</taxon>
        <taxon>Tricholomella</taxon>
    </lineage>
</organism>